<organism evidence="5 6">
    <name type="scientific">Acorus gramineus</name>
    <name type="common">Dwarf sweet flag</name>
    <dbReference type="NCBI Taxonomy" id="55184"/>
    <lineage>
        <taxon>Eukaryota</taxon>
        <taxon>Viridiplantae</taxon>
        <taxon>Streptophyta</taxon>
        <taxon>Embryophyta</taxon>
        <taxon>Tracheophyta</taxon>
        <taxon>Spermatophyta</taxon>
        <taxon>Magnoliopsida</taxon>
        <taxon>Liliopsida</taxon>
        <taxon>Acoraceae</taxon>
        <taxon>Acorus</taxon>
    </lineage>
</organism>
<comment type="similarity">
    <text evidence="1 2 3">Belongs to the cullin family.</text>
</comment>
<dbReference type="SUPFAM" id="SSF75632">
    <property type="entry name" value="Cullin homology domain"/>
    <property type="match status" value="1"/>
</dbReference>
<proteinExistence type="inferred from homology"/>
<evidence type="ECO:0000256" key="3">
    <source>
        <dbReference type="RuleBase" id="RU003829"/>
    </source>
</evidence>
<dbReference type="InterPro" id="IPR016159">
    <property type="entry name" value="Cullin_repeat-like_dom_sf"/>
</dbReference>
<evidence type="ECO:0000256" key="1">
    <source>
        <dbReference type="ARBA" id="ARBA00006019"/>
    </source>
</evidence>
<reference evidence="5" key="2">
    <citation type="submission" date="2023-06" db="EMBL/GenBank/DDBJ databases">
        <authorList>
            <person name="Ma L."/>
            <person name="Liu K.-W."/>
            <person name="Li Z."/>
            <person name="Hsiao Y.-Y."/>
            <person name="Qi Y."/>
            <person name="Fu T."/>
            <person name="Tang G."/>
            <person name="Zhang D."/>
            <person name="Sun W.-H."/>
            <person name="Liu D.-K."/>
            <person name="Li Y."/>
            <person name="Chen G.-Z."/>
            <person name="Liu X.-D."/>
            <person name="Liao X.-Y."/>
            <person name="Jiang Y.-T."/>
            <person name="Yu X."/>
            <person name="Hao Y."/>
            <person name="Huang J."/>
            <person name="Zhao X.-W."/>
            <person name="Ke S."/>
            <person name="Chen Y.-Y."/>
            <person name="Wu W.-L."/>
            <person name="Hsu J.-L."/>
            <person name="Lin Y.-F."/>
            <person name="Huang M.-D."/>
            <person name="Li C.-Y."/>
            <person name="Huang L."/>
            <person name="Wang Z.-W."/>
            <person name="Zhao X."/>
            <person name="Zhong W.-Y."/>
            <person name="Peng D.-H."/>
            <person name="Ahmad S."/>
            <person name="Lan S."/>
            <person name="Zhang J.-S."/>
            <person name="Tsai W.-C."/>
            <person name="Van De Peer Y."/>
            <person name="Liu Z.-J."/>
        </authorList>
    </citation>
    <scope>NUCLEOTIDE SEQUENCE</scope>
    <source>
        <strain evidence="5">SCP</strain>
        <tissue evidence="5">Leaves</tissue>
    </source>
</reference>
<evidence type="ECO:0000313" key="5">
    <source>
        <dbReference type="EMBL" id="KAK1277508.1"/>
    </source>
</evidence>
<evidence type="ECO:0000313" key="6">
    <source>
        <dbReference type="Proteomes" id="UP001179952"/>
    </source>
</evidence>
<reference evidence="5" key="1">
    <citation type="journal article" date="2023" name="Nat. Commun.">
        <title>Diploid and tetraploid genomes of Acorus and the evolution of monocots.</title>
        <authorList>
            <person name="Ma L."/>
            <person name="Liu K.W."/>
            <person name="Li Z."/>
            <person name="Hsiao Y.Y."/>
            <person name="Qi Y."/>
            <person name="Fu T."/>
            <person name="Tang G.D."/>
            <person name="Zhang D."/>
            <person name="Sun W.H."/>
            <person name="Liu D.K."/>
            <person name="Li Y."/>
            <person name="Chen G.Z."/>
            <person name="Liu X.D."/>
            <person name="Liao X.Y."/>
            <person name="Jiang Y.T."/>
            <person name="Yu X."/>
            <person name="Hao Y."/>
            <person name="Huang J."/>
            <person name="Zhao X.W."/>
            <person name="Ke S."/>
            <person name="Chen Y.Y."/>
            <person name="Wu W.L."/>
            <person name="Hsu J.L."/>
            <person name="Lin Y.F."/>
            <person name="Huang M.D."/>
            <person name="Li C.Y."/>
            <person name="Huang L."/>
            <person name="Wang Z.W."/>
            <person name="Zhao X."/>
            <person name="Zhong W.Y."/>
            <person name="Peng D.H."/>
            <person name="Ahmad S."/>
            <person name="Lan S."/>
            <person name="Zhang J.S."/>
            <person name="Tsai W.C."/>
            <person name="Van de Peer Y."/>
            <person name="Liu Z.J."/>
        </authorList>
    </citation>
    <scope>NUCLEOTIDE SEQUENCE</scope>
    <source>
        <strain evidence="5">SCP</strain>
    </source>
</reference>
<dbReference type="Proteomes" id="UP001179952">
    <property type="component" value="Unassembled WGS sequence"/>
</dbReference>
<evidence type="ECO:0000259" key="4">
    <source>
        <dbReference type="PROSITE" id="PS50069"/>
    </source>
</evidence>
<dbReference type="GO" id="GO:0031625">
    <property type="term" value="F:ubiquitin protein ligase binding"/>
    <property type="evidence" value="ECO:0007669"/>
    <property type="project" value="InterPro"/>
</dbReference>
<dbReference type="Gene3D" id="1.20.1310.10">
    <property type="entry name" value="Cullin Repeats"/>
    <property type="match status" value="2"/>
</dbReference>
<dbReference type="GO" id="GO:0006511">
    <property type="term" value="P:ubiquitin-dependent protein catabolic process"/>
    <property type="evidence" value="ECO:0007669"/>
    <property type="project" value="InterPro"/>
</dbReference>
<dbReference type="InterPro" id="IPR036317">
    <property type="entry name" value="Cullin_homology_sf"/>
</dbReference>
<gene>
    <name evidence="5" type="ORF">QJS04_geneDACA003301</name>
</gene>
<dbReference type="Pfam" id="PF00888">
    <property type="entry name" value="Cullin"/>
    <property type="match status" value="1"/>
</dbReference>
<comment type="caution">
    <text evidence="5">The sequence shown here is derived from an EMBL/GenBank/DDBJ whole genome shotgun (WGS) entry which is preliminary data.</text>
</comment>
<dbReference type="InterPro" id="IPR016158">
    <property type="entry name" value="Cullin_homology"/>
</dbReference>
<dbReference type="PANTHER" id="PTHR11932">
    <property type="entry name" value="CULLIN"/>
    <property type="match status" value="1"/>
</dbReference>
<dbReference type="Pfam" id="PF26557">
    <property type="entry name" value="Cullin_AB"/>
    <property type="match status" value="1"/>
</dbReference>
<dbReference type="FunFam" id="1.20.1310.10:FF:000013">
    <property type="entry name" value="Cullin-1 like"/>
    <property type="match status" value="1"/>
</dbReference>
<dbReference type="InterPro" id="IPR001373">
    <property type="entry name" value="Cullin_N"/>
</dbReference>
<dbReference type="Gene3D" id="3.30.230.130">
    <property type="entry name" value="Cullin, Chain C, Domain 2"/>
    <property type="match status" value="1"/>
</dbReference>
<dbReference type="InterPro" id="IPR059120">
    <property type="entry name" value="Cullin-like_AB"/>
</dbReference>
<dbReference type="AlphaFoldDB" id="A0AAV9BNH3"/>
<evidence type="ECO:0000256" key="2">
    <source>
        <dbReference type="PROSITE-ProRule" id="PRU00330"/>
    </source>
</evidence>
<dbReference type="EMBL" id="JAUJYN010000002">
    <property type="protein sequence ID" value="KAK1277508.1"/>
    <property type="molecule type" value="Genomic_DNA"/>
</dbReference>
<feature type="domain" description="Cullin family profile" evidence="4">
    <location>
        <begin position="95"/>
        <end position="326"/>
    </location>
</feature>
<dbReference type="InterPro" id="IPR045093">
    <property type="entry name" value="Cullin"/>
</dbReference>
<dbReference type="PROSITE" id="PS50069">
    <property type="entry name" value="CULLIN_2"/>
    <property type="match status" value="1"/>
</dbReference>
<dbReference type="SMART" id="SM00182">
    <property type="entry name" value="CULLIN"/>
    <property type="match status" value="1"/>
</dbReference>
<dbReference type="SUPFAM" id="SSF74788">
    <property type="entry name" value="Cullin repeat-like"/>
    <property type="match status" value="1"/>
</dbReference>
<sequence length="398" mass="46703">MEDLSRMYELFSKINKGLEPICEKFEKCITYDGMRIIRQAEDAANQKKDFMNRFIELYDRYMNLIENCFSNHSMFHKALRGAFEVLCNKTVAGNSMSEIICFFVDNILKKGGGSEKLSDTSIDETFDKIVTLLEYVQDKDLFAEFYRKKLARRLINDRSACDDHERSFLTKLKQQFGRQLTSRMEGMITDMTLAREKHSEFSNYLDEHPSEKQRVDFTITVLTTGFWPTNKISDLQIPEEMSNSIEIFERFYMSTTRSRKLIWLFSLGTCIMIGKFDARPIEINLTTYQAVLLLLFNNCDRLSFEEIADQLKLPNHEVNRLLHSLSCSKYKVLNKEPNNKTISARDVFEFNSKFTNKMSRIKIPVPISEEKKKVIKVVDADRSYVQDLCRMLKRSKRE</sequence>
<accession>A0AAV9BNH3</accession>
<protein>
    <submittedName>
        <fullName evidence="5">Cullin-1</fullName>
    </submittedName>
</protein>
<name>A0AAV9BNH3_ACOGR</name>
<keyword evidence="6" id="KW-1185">Reference proteome</keyword>